<dbReference type="PROSITE" id="PS51257">
    <property type="entry name" value="PROKAR_LIPOPROTEIN"/>
    <property type="match status" value="1"/>
</dbReference>
<evidence type="ECO:0000256" key="2">
    <source>
        <dbReference type="ARBA" id="ARBA00006577"/>
    </source>
</evidence>
<keyword evidence="7" id="KW-0732">Signal</keyword>
<reference evidence="9 10" key="1">
    <citation type="submission" date="2021-07" db="EMBL/GenBank/DDBJ databases">
        <title>Isolation and characterization of bacteria from a gold mining with a capacity of golden bioaccumulation.</title>
        <authorList>
            <person name="Yang X.J."/>
        </authorList>
    </citation>
    <scope>NUCLEOTIDE SEQUENCE [LARGE SCALE GENOMIC DNA]</scope>
    <source>
        <strain evidence="9 10">Au29</strain>
    </source>
</reference>
<dbReference type="GeneID" id="94374156"/>
<organism evidence="9 10">
    <name type="scientific">Brevundimonas nasdae</name>
    <dbReference type="NCBI Taxonomy" id="172043"/>
    <lineage>
        <taxon>Bacteria</taxon>
        <taxon>Pseudomonadati</taxon>
        <taxon>Pseudomonadota</taxon>
        <taxon>Alphaproteobacteria</taxon>
        <taxon>Caulobacterales</taxon>
        <taxon>Caulobacteraceae</taxon>
        <taxon>Brevundimonas</taxon>
    </lineage>
</organism>
<evidence type="ECO:0000256" key="4">
    <source>
        <dbReference type="ARBA" id="ARBA00023235"/>
    </source>
</evidence>
<dbReference type="EMBL" id="CP080034">
    <property type="protein sequence ID" value="QYC10937.1"/>
    <property type="molecule type" value="Genomic_DNA"/>
</dbReference>
<accession>A0ABX8TLM9</accession>
<dbReference type="EC" id="5.2.1.8" evidence="6"/>
<dbReference type="PANTHER" id="PTHR43811">
    <property type="entry name" value="FKBP-TYPE PEPTIDYL-PROLYL CIS-TRANS ISOMERASE FKPA"/>
    <property type="match status" value="1"/>
</dbReference>
<keyword evidence="4 5" id="KW-0413">Isomerase</keyword>
<comment type="similarity">
    <text evidence="2 6">Belongs to the FKBP-type PPIase family.</text>
</comment>
<feature type="signal peptide" evidence="7">
    <location>
        <begin position="1"/>
        <end position="22"/>
    </location>
</feature>
<comment type="catalytic activity">
    <reaction evidence="1 5 6">
        <text>[protein]-peptidylproline (omega=180) = [protein]-peptidylproline (omega=0)</text>
        <dbReference type="Rhea" id="RHEA:16237"/>
        <dbReference type="Rhea" id="RHEA-COMP:10747"/>
        <dbReference type="Rhea" id="RHEA-COMP:10748"/>
        <dbReference type="ChEBI" id="CHEBI:83833"/>
        <dbReference type="ChEBI" id="CHEBI:83834"/>
        <dbReference type="EC" id="5.2.1.8"/>
    </reaction>
</comment>
<evidence type="ECO:0000256" key="6">
    <source>
        <dbReference type="RuleBase" id="RU003915"/>
    </source>
</evidence>
<dbReference type="Proteomes" id="UP000824334">
    <property type="component" value="Chromosome"/>
</dbReference>
<sequence length="188" mass="20324">MNRIALPLIAAVALSGALSACATKREPVTYAETAAAAARAAAQVEGQASLSPQEVWDTGNLAYLDWNGARRGWTTTESGLQYRRVGKAHPNAAQPTATDTVKVHYRGTFIDGREFDSSYSRNEPAEFPLNRVIKGWTEGVALMHVGEIYEFVIPASLGYGSRWVGDGELPPNSTLRFSVELLEVKPAS</sequence>
<dbReference type="RefSeq" id="WP_219353632.1">
    <property type="nucleotide sequence ID" value="NZ_CP080034.1"/>
</dbReference>
<feature type="domain" description="PPIase FKBP-type" evidence="8">
    <location>
        <begin position="98"/>
        <end position="185"/>
    </location>
</feature>
<evidence type="ECO:0000313" key="10">
    <source>
        <dbReference type="Proteomes" id="UP000824334"/>
    </source>
</evidence>
<feature type="chain" id="PRO_5046327437" description="Peptidyl-prolyl cis-trans isomerase" evidence="7">
    <location>
        <begin position="23"/>
        <end position="188"/>
    </location>
</feature>
<evidence type="ECO:0000256" key="1">
    <source>
        <dbReference type="ARBA" id="ARBA00000971"/>
    </source>
</evidence>
<evidence type="ECO:0000256" key="3">
    <source>
        <dbReference type="ARBA" id="ARBA00023110"/>
    </source>
</evidence>
<keyword evidence="3 5" id="KW-0697">Rotamase</keyword>
<name>A0ABX8TLM9_9CAUL</name>
<evidence type="ECO:0000256" key="5">
    <source>
        <dbReference type="PROSITE-ProRule" id="PRU00277"/>
    </source>
</evidence>
<gene>
    <name evidence="9" type="ORF">KWG56_02690</name>
</gene>
<keyword evidence="10" id="KW-1185">Reference proteome</keyword>
<dbReference type="GO" id="GO:0016853">
    <property type="term" value="F:isomerase activity"/>
    <property type="evidence" value="ECO:0007669"/>
    <property type="project" value="UniProtKB-KW"/>
</dbReference>
<dbReference type="PANTHER" id="PTHR43811:SF19">
    <property type="entry name" value="39 KDA FK506-BINDING NUCLEAR PROTEIN"/>
    <property type="match status" value="1"/>
</dbReference>
<protein>
    <recommendedName>
        <fullName evidence="6">Peptidyl-prolyl cis-trans isomerase</fullName>
        <ecNumber evidence="6">5.2.1.8</ecNumber>
    </recommendedName>
</protein>
<evidence type="ECO:0000313" key="9">
    <source>
        <dbReference type="EMBL" id="QYC10937.1"/>
    </source>
</evidence>
<evidence type="ECO:0000256" key="7">
    <source>
        <dbReference type="SAM" id="SignalP"/>
    </source>
</evidence>
<dbReference type="Pfam" id="PF00254">
    <property type="entry name" value="FKBP_C"/>
    <property type="match status" value="1"/>
</dbReference>
<evidence type="ECO:0000259" key="8">
    <source>
        <dbReference type="PROSITE" id="PS50059"/>
    </source>
</evidence>
<proteinExistence type="inferred from homology"/>
<dbReference type="PROSITE" id="PS50059">
    <property type="entry name" value="FKBP_PPIASE"/>
    <property type="match status" value="1"/>
</dbReference>
<dbReference type="InterPro" id="IPR001179">
    <property type="entry name" value="PPIase_FKBP_dom"/>
</dbReference>